<evidence type="ECO:0000256" key="6">
    <source>
        <dbReference type="ARBA" id="ARBA00023049"/>
    </source>
</evidence>
<comment type="similarity">
    <text evidence="1 7">Belongs to the peptidase M3 family.</text>
</comment>
<dbReference type="InterPro" id="IPR024080">
    <property type="entry name" value="Neurolysin/TOP_N"/>
</dbReference>
<keyword evidence="2 7" id="KW-0645">Protease</keyword>
<dbReference type="InterPro" id="IPR024077">
    <property type="entry name" value="Neurolysin/TOP_dom2"/>
</dbReference>
<dbReference type="GO" id="GO:0046872">
    <property type="term" value="F:metal ion binding"/>
    <property type="evidence" value="ECO:0007669"/>
    <property type="project" value="UniProtKB-UniRule"/>
</dbReference>
<keyword evidence="4 7" id="KW-0378">Hydrolase</keyword>
<evidence type="ECO:0000256" key="2">
    <source>
        <dbReference type="ARBA" id="ARBA00022670"/>
    </source>
</evidence>
<dbReference type="GO" id="GO:0006508">
    <property type="term" value="P:proteolysis"/>
    <property type="evidence" value="ECO:0007669"/>
    <property type="project" value="UniProtKB-KW"/>
</dbReference>
<dbReference type="Gene3D" id="3.40.390.10">
    <property type="entry name" value="Collagenase (Catalytic Domain)"/>
    <property type="match status" value="1"/>
</dbReference>
<proteinExistence type="inferred from homology"/>
<dbReference type="AlphaFoldDB" id="A0A0D2J7R6"/>
<organism evidence="9 10">
    <name type="scientific">Monoraphidium neglectum</name>
    <dbReference type="NCBI Taxonomy" id="145388"/>
    <lineage>
        <taxon>Eukaryota</taxon>
        <taxon>Viridiplantae</taxon>
        <taxon>Chlorophyta</taxon>
        <taxon>core chlorophytes</taxon>
        <taxon>Chlorophyceae</taxon>
        <taxon>CS clade</taxon>
        <taxon>Sphaeropleales</taxon>
        <taxon>Selenastraceae</taxon>
        <taxon>Monoraphidium</taxon>
    </lineage>
</organism>
<dbReference type="Proteomes" id="UP000054498">
    <property type="component" value="Unassembled WGS sequence"/>
</dbReference>
<keyword evidence="10" id="KW-1185">Reference proteome</keyword>
<keyword evidence="6 7" id="KW-0482">Metalloprotease</keyword>
<gene>
    <name evidence="9" type="ORF">MNEG_12125</name>
</gene>
<evidence type="ECO:0000256" key="4">
    <source>
        <dbReference type="ARBA" id="ARBA00022801"/>
    </source>
</evidence>
<dbReference type="EMBL" id="KK103297">
    <property type="protein sequence ID" value="KIY95837.1"/>
    <property type="molecule type" value="Genomic_DNA"/>
</dbReference>
<dbReference type="RefSeq" id="XP_013894857.1">
    <property type="nucleotide sequence ID" value="XM_014039403.1"/>
</dbReference>
<dbReference type="Pfam" id="PF01432">
    <property type="entry name" value="Peptidase_M3"/>
    <property type="match status" value="1"/>
</dbReference>
<feature type="domain" description="Peptidase M3A/M3B catalytic" evidence="8">
    <location>
        <begin position="151"/>
        <end position="487"/>
    </location>
</feature>
<reference evidence="9 10" key="1">
    <citation type="journal article" date="2013" name="BMC Genomics">
        <title>Reconstruction of the lipid metabolism for the microalga Monoraphidium neglectum from its genome sequence reveals characteristics suitable for biofuel production.</title>
        <authorList>
            <person name="Bogen C."/>
            <person name="Al-Dilaimi A."/>
            <person name="Albersmeier A."/>
            <person name="Wichmann J."/>
            <person name="Grundmann M."/>
            <person name="Rupp O."/>
            <person name="Lauersen K.J."/>
            <person name="Blifernez-Klassen O."/>
            <person name="Kalinowski J."/>
            <person name="Goesmann A."/>
            <person name="Mussgnug J.H."/>
            <person name="Kruse O."/>
        </authorList>
    </citation>
    <scope>NUCLEOTIDE SEQUENCE [LARGE SCALE GENOMIC DNA]</scope>
    <source>
        <strain evidence="9 10">SAG 48.87</strain>
    </source>
</reference>
<evidence type="ECO:0000256" key="5">
    <source>
        <dbReference type="ARBA" id="ARBA00022833"/>
    </source>
</evidence>
<dbReference type="GO" id="GO:0005758">
    <property type="term" value="C:mitochondrial intermembrane space"/>
    <property type="evidence" value="ECO:0007669"/>
    <property type="project" value="TreeGrafter"/>
</dbReference>
<sequence>MSTDKATRDASLAATDRINQWSVDANMRVDVYEALKAFNKTPEAKALKGEQARFFTFALRDARRSGLDLPKDKRDELSALLKKMATIKLDFSACLTADTTHLSFLPSELNGTTKEFVAGLKRDPNNTNKARFTRPGLVIVTVKYPDYYPIIQECTVESTRKQMEFAYNNVCADTNTKRLDDLVALRAKVAAILGYANWAAYTQETLMAKNPERVMKFLTELRAKLVKLRDQQYDVLLQYKRQEKEAQGKKFDGIEKRDFSVDKQEVQQYFPIAYVVPKLLDVYQELLGLRFQLDTALSKAAWAPGVEAYKVFDAKSKELLGIFYLDLHPREGKFGHAAMFGLQPPSWIQVGGKTEKLIGVGSLMCNFPDDTPTQPGLLPHDDVTTLFHEMGHMFHQILGRTKIASFAGTSTDTDFVEAPSQMLENWTWEPEVLRRITKHHKTGKIMPEHLIAKLVKSRVANAGISNMKQLAYGLYDQKVHTSTNISTADTYIQ</sequence>
<dbReference type="Gene3D" id="1.10.1370.10">
    <property type="entry name" value="Neurolysin, domain 3"/>
    <property type="match status" value="1"/>
</dbReference>
<dbReference type="PANTHER" id="PTHR11804">
    <property type="entry name" value="PROTEASE M3 THIMET OLIGOPEPTIDASE-RELATED"/>
    <property type="match status" value="1"/>
</dbReference>
<dbReference type="EC" id="3.4.24.15" evidence="9"/>
<feature type="non-terminal residue" evidence="9">
    <location>
        <position position="493"/>
    </location>
</feature>
<keyword evidence="3 7" id="KW-0479">Metal-binding</keyword>
<evidence type="ECO:0000313" key="9">
    <source>
        <dbReference type="EMBL" id="KIY95837.1"/>
    </source>
</evidence>
<evidence type="ECO:0000256" key="3">
    <source>
        <dbReference type="ARBA" id="ARBA00022723"/>
    </source>
</evidence>
<dbReference type="InterPro" id="IPR001567">
    <property type="entry name" value="Pept_M3A_M3B_dom"/>
</dbReference>
<dbReference type="OrthoDB" id="534666at2759"/>
<comment type="cofactor">
    <cofactor evidence="7">
        <name>Zn(2+)</name>
        <dbReference type="ChEBI" id="CHEBI:29105"/>
    </cofactor>
    <text evidence="7">Binds 1 zinc ion.</text>
</comment>
<dbReference type="PANTHER" id="PTHR11804:SF84">
    <property type="entry name" value="SACCHAROLYSIN"/>
    <property type="match status" value="1"/>
</dbReference>
<evidence type="ECO:0000256" key="1">
    <source>
        <dbReference type="ARBA" id="ARBA00006040"/>
    </source>
</evidence>
<evidence type="ECO:0000259" key="8">
    <source>
        <dbReference type="Pfam" id="PF01432"/>
    </source>
</evidence>
<accession>A0A0D2J7R6</accession>
<dbReference type="KEGG" id="mng:MNEG_12125"/>
<protein>
    <submittedName>
        <fullName evidence="9">Thimet oligopeptidase 1</fullName>
        <ecNumber evidence="9">3.4.24.15</ecNumber>
    </submittedName>
</protein>
<dbReference type="GO" id="GO:0004222">
    <property type="term" value="F:metalloendopeptidase activity"/>
    <property type="evidence" value="ECO:0007669"/>
    <property type="project" value="InterPro"/>
</dbReference>
<dbReference type="CDD" id="cd06455">
    <property type="entry name" value="M3A_TOP"/>
    <property type="match status" value="1"/>
</dbReference>
<dbReference type="Gene3D" id="1.20.1050.40">
    <property type="entry name" value="Endopeptidase. Chain P, domain 1"/>
    <property type="match status" value="1"/>
</dbReference>
<dbReference type="InterPro" id="IPR024079">
    <property type="entry name" value="MetalloPept_cat_dom_sf"/>
</dbReference>
<name>A0A0D2J7R6_9CHLO</name>
<dbReference type="SUPFAM" id="SSF55486">
    <property type="entry name" value="Metalloproteases ('zincins'), catalytic domain"/>
    <property type="match status" value="1"/>
</dbReference>
<dbReference type="InterPro" id="IPR045090">
    <property type="entry name" value="Pept_M3A_M3B"/>
</dbReference>
<evidence type="ECO:0000313" key="10">
    <source>
        <dbReference type="Proteomes" id="UP000054498"/>
    </source>
</evidence>
<dbReference type="GO" id="GO:0006518">
    <property type="term" value="P:peptide metabolic process"/>
    <property type="evidence" value="ECO:0007669"/>
    <property type="project" value="TreeGrafter"/>
</dbReference>
<keyword evidence="5 7" id="KW-0862">Zinc</keyword>
<evidence type="ECO:0000256" key="7">
    <source>
        <dbReference type="RuleBase" id="RU003435"/>
    </source>
</evidence>
<dbReference type="GeneID" id="25729456"/>